<dbReference type="Proteomes" id="UP000298663">
    <property type="component" value="Unassembled WGS sequence"/>
</dbReference>
<comment type="caution">
    <text evidence="1">The sequence shown here is derived from an EMBL/GenBank/DDBJ whole genome shotgun (WGS) entry which is preliminary data.</text>
</comment>
<name>A0A4U5LRC6_STECR</name>
<keyword evidence="2" id="KW-1185">Reference proteome</keyword>
<evidence type="ECO:0000313" key="2">
    <source>
        <dbReference type="Proteomes" id="UP000298663"/>
    </source>
</evidence>
<proteinExistence type="predicted"/>
<evidence type="ECO:0000313" key="1">
    <source>
        <dbReference type="EMBL" id="TKR58543.1"/>
    </source>
</evidence>
<accession>A0A4U5LRC6</accession>
<reference evidence="1 2" key="2">
    <citation type="journal article" date="2019" name="G3 (Bethesda)">
        <title>Hybrid Assembly of the Genome of the Entomopathogenic Nematode Steinernema carpocapsae Identifies the X-Chromosome.</title>
        <authorList>
            <person name="Serra L."/>
            <person name="Macchietto M."/>
            <person name="Macias-Munoz A."/>
            <person name="McGill C.J."/>
            <person name="Rodriguez I.M."/>
            <person name="Rodriguez B."/>
            <person name="Murad R."/>
            <person name="Mortazavi A."/>
        </authorList>
    </citation>
    <scope>NUCLEOTIDE SEQUENCE [LARGE SCALE GENOMIC DNA]</scope>
    <source>
        <strain evidence="1 2">ALL</strain>
    </source>
</reference>
<reference evidence="1 2" key="1">
    <citation type="journal article" date="2015" name="Genome Biol.">
        <title>Comparative genomics of Steinernema reveals deeply conserved gene regulatory networks.</title>
        <authorList>
            <person name="Dillman A.R."/>
            <person name="Macchietto M."/>
            <person name="Porter C.F."/>
            <person name="Rogers A."/>
            <person name="Williams B."/>
            <person name="Antoshechkin I."/>
            <person name="Lee M.M."/>
            <person name="Goodwin Z."/>
            <person name="Lu X."/>
            <person name="Lewis E.E."/>
            <person name="Goodrich-Blair H."/>
            <person name="Stock S.P."/>
            <person name="Adams B.J."/>
            <person name="Sternberg P.W."/>
            <person name="Mortazavi A."/>
        </authorList>
    </citation>
    <scope>NUCLEOTIDE SEQUENCE [LARGE SCALE GENOMIC DNA]</scope>
    <source>
        <strain evidence="1 2">ALL</strain>
    </source>
</reference>
<sequence>MGALIIMSRTVVFLLTTLKMCLRGLMTWTKLTSWQCLTIRAPENNLHVEIISIGPIKSAQHLTVPRLCSSKATATKANVNKQS</sequence>
<dbReference type="EMBL" id="AZBU02000013">
    <property type="protein sequence ID" value="TKR58543.1"/>
    <property type="molecule type" value="Genomic_DNA"/>
</dbReference>
<protein>
    <submittedName>
        <fullName evidence="1">Uncharacterized protein</fullName>
    </submittedName>
</protein>
<organism evidence="1 2">
    <name type="scientific">Steinernema carpocapsae</name>
    <name type="common">Entomopathogenic nematode</name>
    <dbReference type="NCBI Taxonomy" id="34508"/>
    <lineage>
        <taxon>Eukaryota</taxon>
        <taxon>Metazoa</taxon>
        <taxon>Ecdysozoa</taxon>
        <taxon>Nematoda</taxon>
        <taxon>Chromadorea</taxon>
        <taxon>Rhabditida</taxon>
        <taxon>Tylenchina</taxon>
        <taxon>Panagrolaimomorpha</taxon>
        <taxon>Strongyloidoidea</taxon>
        <taxon>Steinernematidae</taxon>
        <taxon>Steinernema</taxon>
    </lineage>
</organism>
<gene>
    <name evidence="1" type="ORF">L596_029972</name>
</gene>
<dbReference type="AlphaFoldDB" id="A0A4U5LRC6"/>